<sequence length="57" mass="6541">TDHAKARKFLDVMIEGHPEYGCFISLEKTLTNFECGQHVVRVTEPGQSCAFRSELWQ</sequence>
<name>A0AAD4M752_9AGAM</name>
<protein>
    <submittedName>
        <fullName evidence="1">Uncharacterized protein</fullName>
    </submittedName>
</protein>
<comment type="caution">
    <text evidence="1">The sequence shown here is derived from an EMBL/GenBank/DDBJ whole genome shotgun (WGS) entry which is preliminary data.</text>
</comment>
<evidence type="ECO:0000313" key="2">
    <source>
        <dbReference type="Proteomes" id="UP001203297"/>
    </source>
</evidence>
<dbReference type="EMBL" id="WTXG01000008">
    <property type="protein sequence ID" value="KAI0303744.1"/>
    <property type="molecule type" value="Genomic_DNA"/>
</dbReference>
<reference evidence="1" key="1">
    <citation type="journal article" date="2022" name="New Phytol.">
        <title>Evolutionary transition to the ectomycorrhizal habit in the genomes of a hyperdiverse lineage of mushroom-forming fungi.</title>
        <authorList>
            <person name="Looney B."/>
            <person name="Miyauchi S."/>
            <person name="Morin E."/>
            <person name="Drula E."/>
            <person name="Courty P.E."/>
            <person name="Kohler A."/>
            <person name="Kuo A."/>
            <person name="LaButti K."/>
            <person name="Pangilinan J."/>
            <person name="Lipzen A."/>
            <person name="Riley R."/>
            <person name="Andreopoulos W."/>
            <person name="He G."/>
            <person name="Johnson J."/>
            <person name="Nolan M."/>
            <person name="Tritt A."/>
            <person name="Barry K.W."/>
            <person name="Grigoriev I.V."/>
            <person name="Nagy L.G."/>
            <person name="Hibbett D."/>
            <person name="Henrissat B."/>
            <person name="Matheny P.B."/>
            <person name="Labbe J."/>
            <person name="Martin F.M."/>
        </authorList>
    </citation>
    <scope>NUCLEOTIDE SEQUENCE</scope>
    <source>
        <strain evidence="1">BPL690</strain>
    </source>
</reference>
<dbReference type="Proteomes" id="UP001203297">
    <property type="component" value="Unassembled WGS sequence"/>
</dbReference>
<evidence type="ECO:0000313" key="1">
    <source>
        <dbReference type="EMBL" id="KAI0303744.1"/>
    </source>
</evidence>
<feature type="non-terminal residue" evidence="1">
    <location>
        <position position="1"/>
    </location>
</feature>
<dbReference type="AlphaFoldDB" id="A0AAD4M752"/>
<proteinExistence type="predicted"/>
<keyword evidence="2" id="KW-1185">Reference proteome</keyword>
<accession>A0AAD4M752</accession>
<gene>
    <name evidence="1" type="ORF">B0F90DRAFT_1626179</name>
</gene>
<organism evidence="1 2">
    <name type="scientific">Multifurca ochricompacta</name>
    <dbReference type="NCBI Taxonomy" id="376703"/>
    <lineage>
        <taxon>Eukaryota</taxon>
        <taxon>Fungi</taxon>
        <taxon>Dikarya</taxon>
        <taxon>Basidiomycota</taxon>
        <taxon>Agaricomycotina</taxon>
        <taxon>Agaricomycetes</taxon>
        <taxon>Russulales</taxon>
        <taxon>Russulaceae</taxon>
        <taxon>Multifurca</taxon>
    </lineage>
</organism>